<protein>
    <recommendedName>
        <fullName evidence="1">IraD/Gp25-like domain-containing protein</fullName>
    </recommendedName>
</protein>
<dbReference type="OrthoDB" id="9802846at2"/>
<gene>
    <name evidence="2" type="ORF">C5O00_04410</name>
</gene>
<dbReference type="SUPFAM" id="SSF160719">
    <property type="entry name" value="gpW/gp25-like"/>
    <property type="match status" value="1"/>
</dbReference>
<keyword evidence="3" id="KW-1185">Reference proteome</keyword>
<organism evidence="2 3">
    <name type="scientific">Pukyongia salina</name>
    <dbReference type="NCBI Taxonomy" id="2094025"/>
    <lineage>
        <taxon>Bacteria</taxon>
        <taxon>Pseudomonadati</taxon>
        <taxon>Bacteroidota</taxon>
        <taxon>Flavobacteriia</taxon>
        <taxon>Flavobacteriales</taxon>
        <taxon>Flavobacteriaceae</taxon>
        <taxon>Pukyongia</taxon>
    </lineage>
</organism>
<accession>A0A2S0HV04</accession>
<dbReference type="AlphaFoldDB" id="A0A2S0HV04"/>
<dbReference type="EMBL" id="CP027062">
    <property type="protein sequence ID" value="AVI50446.1"/>
    <property type="molecule type" value="Genomic_DNA"/>
</dbReference>
<feature type="domain" description="IraD/Gp25-like" evidence="1">
    <location>
        <begin position="35"/>
        <end position="126"/>
    </location>
</feature>
<evidence type="ECO:0000259" key="1">
    <source>
        <dbReference type="Pfam" id="PF04965"/>
    </source>
</evidence>
<name>A0A2S0HV04_9FLAO</name>
<proteinExistence type="predicted"/>
<evidence type="ECO:0000313" key="2">
    <source>
        <dbReference type="EMBL" id="AVI50446.1"/>
    </source>
</evidence>
<dbReference type="KEGG" id="aue:C5O00_04410"/>
<dbReference type="Gene3D" id="3.10.450.40">
    <property type="match status" value="1"/>
</dbReference>
<evidence type="ECO:0000313" key="3">
    <source>
        <dbReference type="Proteomes" id="UP000238442"/>
    </source>
</evidence>
<reference evidence="2 3" key="1">
    <citation type="submission" date="2018-02" db="EMBL/GenBank/DDBJ databases">
        <title>Genomic analysis of the strain RR4-38 isolated from a seawater recirculating aquaculture system.</title>
        <authorList>
            <person name="Kim Y.-S."/>
            <person name="Jang Y.H."/>
            <person name="Kim K.-H."/>
        </authorList>
    </citation>
    <scope>NUCLEOTIDE SEQUENCE [LARGE SCALE GENOMIC DNA]</scope>
    <source>
        <strain evidence="2 3">RR4-38</strain>
    </source>
</reference>
<dbReference type="InterPro" id="IPR007048">
    <property type="entry name" value="IraD/Gp25-like"/>
</dbReference>
<dbReference type="RefSeq" id="WP_105215286.1">
    <property type="nucleotide sequence ID" value="NZ_CP027062.1"/>
</dbReference>
<dbReference type="Proteomes" id="UP000238442">
    <property type="component" value="Chromosome"/>
</dbReference>
<sequence length="161" mass="18507">MDKSNFINESFLGRGWSFPPTFDPNIEYGVEMVDNTDDIKQSLIILFNTNPGERIMLPEYGSALNKYLFDSISNSRRHLIREMIRTAILKFEPRITVNSIDIESSADDQRAGIIKIKVNYSLQSSNTRFNLVFPYYKVEGTNLPQLYTQGVVQSLEKETIL</sequence>
<dbReference type="Pfam" id="PF04965">
    <property type="entry name" value="GPW_gp25"/>
    <property type="match status" value="1"/>
</dbReference>